<feature type="region of interest" description="Disordered" evidence="1">
    <location>
        <begin position="1"/>
        <end position="24"/>
    </location>
</feature>
<dbReference type="Proteomes" id="UP000738349">
    <property type="component" value="Unassembled WGS sequence"/>
</dbReference>
<name>A0A9P9ETY7_9HYPO</name>
<sequence>MADTSGTTYNEENGKLAMSDANEATFKEKYPKVAKYYELIFSEDLPAGGMVLEAGDDEDFRQQENRDSLEEDPFAIDSEDNGGDAATQIDGGEDDSDDNGSEDNVELLSSIPRTPVATGSSQKGKRARSSSQFSSNPGPSFSSKRKKVVAGNMTPDDMKELFPAETNHLHQVSKSVTGAEDLETAVSSCMRNAALGEEFRPPYAS</sequence>
<comment type="caution">
    <text evidence="2">The sequence shown here is derived from an EMBL/GenBank/DDBJ whole genome shotgun (WGS) entry which is preliminary data.</text>
</comment>
<evidence type="ECO:0000256" key="1">
    <source>
        <dbReference type="SAM" id="MobiDB-lite"/>
    </source>
</evidence>
<accession>A0A9P9ETY7</accession>
<gene>
    <name evidence="2" type="ORF">EDB81DRAFT_884504</name>
</gene>
<feature type="compositionally biased region" description="Low complexity" evidence="1">
    <location>
        <begin position="129"/>
        <end position="142"/>
    </location>
</feature>
<feature type="compositionally biased region" description="Acidic residues" evidence="1">
    <location>
        <begin position="69"/>
        <end position="82"/>
    </location>
</feature>
<organism evidence="2 3">
    <name type="scientific">Dactylonectria macrodidyma</name>
    <dbReference type="NCBI Taxonomy" id="307937"/>
    <lineage>
        <taxon>Eukaryota</taxon>
        <taxon>Fungi</taxon>
        <taxon>Dikarya</taxon>
        <taxon>Ascomycota</taxon>
        <taxon>Pezizomycotina</taxon>
        <taxon>Sordariomycetes</taxon>
        <taxon>Hypocreomycetidae</taxon>
        <taxon>Hypocreales</taxon>
        <taxon>Nectriaceae</taxon>
        <taxon>Dactylonectria</taxon>
    </lineage>
</organism>
<feature type="compositionally biased region" description="Acidic residues" evidence="1">
    <location>
        <begin position="91"/>
        <end position="105"/>
    </location>
</feature>
<dbReference type="EMBL" id="JAGMUV010000009">
    <property type="protein sequence ID" value="KAH7143907.1"/>
    <property type="molecule type" value="Genomic_DNA"/>
</dbReference>
<dbReference type="AlphaFoldDB" id="A0A9P9ETY7"/>
<dbReference type="OrthoDB" id="5106836at2759"/>
<feature type="region of interest" description="Disordered" evidence="1">
    <location>
        <begin position="50"/>
        <end position="151"/>
    </location>
</feature>
<evidence type="ECO:0000313" key="2">
    <source>
        <dbReference type="EMBL" id="KAH7143907.1"/>
    </source>
</evidence>
<proteinExistence type="predicted"/>
<protein>
    <submittedName>
        <fullName evidence="2">Uncharacterized protein</fullName>
    </submittedName>
</protein>
<feature type="compositionally biased region" description="Polar residues" evidence="1">
    <location>
        <begin position="1"/>
        <end position="11"/>
    </location>
</feature>
<reference evidence="2" key="1">
    <citation type="journal article" date="2021" name="Nat. Commun.">
        <title>Genetic determinants of endophytism in the Arabidopsis root mycobiome.</title>
        <authorList>
            <person name="Mesny F."/>
            <person name="Miyauchi S."/>
            <person name="Thiergart T."/>
            <person name="Pickel B."/>
            <person name="Atanasova L."/>
            <person name="Karlsson M."/>
            <person name="Huettel B."/>
            <person name="Barry K.W."/>
            <person name="Haridas S."/>
            <person name="Chen C."/>
            <person name="Bauer D."/>
            <person name="Andreopoulos W."/>
            <person name="Pangilinan J."/>
            <person name="LaButti K."/>
            <person name="Riley R."/>
            <person name="Lipzen A."/>
            <person name="Clum A."/>
            <person name="Drula E."/>
            <person name="Henrissat B."/>
            <person name="Kohler A."/>
            <person name="Grigoriev I.V."/>
            <person name="Martin F.M."/>
            <person name="Hacquard S."/>
        </authorList>
    </citation>
    <scope>NUCLEOTIDE SEQUENCE</scope>
    <source>
        <strain evidence="2">MPI-CAGE-AT-0147</strain>
    </source>
</reference>
<keyword evidence="3" id="KW-1185">Reference proteome</keyword>
<evidence type="ECO:0000313" key="3">
    <source>
        <dbReference type="Proteomes" id="UP000738349"/>
    </source>
</evidence>